<proteinExistence type="predicted"/>
<keyword evidence="3" id="KW-1185">Reference proteome</keyword>
<feature type="domain" description="Glycosyltransferase 2-like" evidence="1">
    <location>
        <begin position="2"/>
        <end position="129"/>
    </location>
</feature>
<dbReference type="SUPFAM" id="SSF53448">
    <property type="entry name" value="Nucleotide-diphospho-sugar transferases"/>
    <property type="match status" value="1"/>
</dbReference>
<dbReference type="InterPro" id="IPR029044">
    <property type="entry name" value="Nucleotide-diphossugar_trans"/>
</dbReference>
<accession>A0ABT4LKV6</accession>
<name>A0ABT4LKV6_9PROT</name>
<reference evidence="2" key="1">
    <citation type="submission" date="2022-12" db="EMBL/GenBank/DDBJ databases">
        <title>Bacterial isolates from different developmental stages of Nematostella vectensis.</title>
        <authorList>
            <person name="Fraune S."/>
        </authorList>
    </citation>
    <scope>NUCLEOTIDE SEQUENCE</scope>
    <source>
        <strain evidence="2">G21630-S1</strain>
    </source>
</reference>
<gene>
    <name evidence="2" type="ORF">O4H49_07420</name>
</gene>
<dbReference type="InterPro" id="IPR001173">
    <property type="entry name" value="Glyco_trans_2-like"/>
</dbReference>
<evidence type="ECO:0000313" key="2">
    <source>
        <dbReference type="EMBL" id="MCZ4280602.1"/>
    </source>
</evidence>
<dbReference type="EMBL" id="JAPWGY010000002">
    <property type="protein sequence ID" value="MCZ4280602.1"/>
    <property type="molecule type" value="Genomic_DNA"/>
</dbReference>
<sequence>MVVTPTCDRMKFLQQTYRYFRAQDYPYPENLFWCVLDDSKQRPSTLFHASLMASPQIQYKHHPGKLRIGRKRNLLNNMALEIGADIICAMDDDDWYGESYVREMVDLLMNSDFPMAGGSAIHYYVAGEDRILFFNRPFGPYHSCNNLLGYKTDLLKHTSYDDAKATGEEMAFTRHFKIPLVQHPMTKRVFLGLIHSANIVPKNFISQNSKFITDLRLEDFAMDNETKVFLRSITPIN</sequence>
<dbReference type="Pfam" id="PF00535">
    <property type="entry name" value="Glycos_transf_2"/>
    <property type="match status" value="1"/>
</dbReference>
<evidence type="ECO:0000259" key="1">
    <source>
        <dbReference type="Pfam" id="PF00535"/>
    </source>
</evidence>
<dbReference type="RefSeq" id="WP_269423099.1">
    <property type="nucleotide sequence ID" value="NZ_JAPWGY010000002.1"/>
</dbReference>
<dbReference type="Proteomes" id="UP001069802">
    <property type="component" value="Unassembled WGS sequence"/>
</dbReference>
<dbReference type="CDD" id="cd00761">
    <property type="entry name" value="Glyco_tranf_GTA_type"/>
    <property type="match status" value="1"/>
</dbReference>
<comment type="caution">
    <text evidence="2">The sequence shown here is derived from an EMBL/GenBank/DDBJ whole genome shotgun (WGS) entry which is preliminary data.</text>
</comment>
<protein>
    <submittedName>
        <fullName evidence="2">Glycosyltransferase family A protein</fullName>
    </submittedName>
</protein>
<dbReference type="Gene3D" id="3.90.550.10">
    <property type="entry name" value="Spore Coat Polysaccharide Biosynthesis Protein SpsA, Chain A"/>
    <property type="match status" value="1"/>
</dbReference>
<organism evidence="2 3">
    <name type="scientific">Kiloniella laminariae</name>
    <dbReference type="NCBI Taxonomy" id="454162"/>
    <lineage>
        <taxon>Bacteria</taxon>
        <taxon>Pseudomonadati</taxon>
        <taxon>Pseudomonadota</taxon>
        <taxon>Alphaproteobacteria</taxon>
        <taxon>Rhodospirillales</taxon>
        <taxon>Kiloniellaceae</taxon>
        <taxon>Kiloniella</taxon>
    </lineage>
</organism>
<evidence type="ECO:0000313" key="3">
    <source>
        <dbReference type="Proteomes" id="UP001069802"/>
    </source>
</evidence>